<dbReference type="GO" id="GO:0008237">
    <property type="term" value="F:metallopeptidase activity"/>
    <property type="evidence" value="ECO:0007669"/>
    <property type="project" value="UniProtKB-KW"/>
</dbReference>
<evidence type="ECO:0000256" key="1">
    <source>
        <dbReference type="ARBA" id="ARBA00022670"/>
    </source>
</evidence>
<evidence type="ECO:0000256" key="5">
    <source>
        <dbReference type="ARBA" id="ARBA00023049"/>
    </source>
</evidence>
<reference evidence="7 8" key="2">
    <citation type="submission" date="2020-02" db="EMBL/GenBank/DDBJ databases">
        <title>Genome sequences of Thiorhodococcus mannitoliphagus and Thiorhodococcus minor, purple sulfur photosynthetic bacteria in the gammaproteobacterial family, Chromatiaceae.</title>
        <authorList>
            <person name="Aviles F.A."/>
            <person name="Meyer T.E."/>
            <person name="Kyndt J.A."/>
        </authorList>
    </citation>
    <scope>NUCLEOTIDE SEQUENCE [LARGE SCALE GENOMIC DNA]</scope>
    <source>
        <strain evidence="7 8">DSM 18266</strain>
    </source>
</reference>
<proteinExistence type="predicted"/>
<dbReference type="PANTHER" id="PTHR30471:SF3">
    <property type="entry name" value="UPF0758 PROTEIN YEES-RELATED"/>
    <property type="match status" value="1"/>
</dbReference>
<protein>
    <submittedName>
        <fullName evidence="7">DNA repair protein RadC</fullName>
    </submittedName>
</protein>
<evidence type="ECO:0000259" key="6">
    <source>
        <dbReference type="PROSITE" id="PS50249"/>
    </source>
</evidence>
<dbReference type="InterPro" id="IPR001405">
    <property type="entry name" value="UPF0758"/>
</dbReference>
<dbReference type="GO" id="GO:0006508">
    <property type="term" value="P:proteolysis"/>
    <property type="evidence" value="ECO:0007669"/>
    <property type="project" value="UniProtKB-KW"/>
</dbReference>
<keyword evidence="5" id="KW-0482">Metalloprotease</keyword>
<evidence type="ECO:0000256" key="4">
    <source>
        <dbReference type="ARBA" id="ARBA00022833"/>
    </source>
</evidence>
<dbReference type="CDD" id="cd08071">
    <property type="entry name" value="MPN_DUF2466"/>
    <property type="match status" value="1"/>
</dbReference>
<keyword evidence="2" id="KW-0479">Metal-binding</keyword>
<dbReference type="PANTHER" id="PTHR30471">
    <property type="entry name" value="DNA REPAIR PROTEIN RADC"/>
    <property type="match status" value="1"/>
</dbReference>
<reference evidence="8" key="1">
    <citation type="journal article" date="2020" name="Microbiol. Resour. Announc.">
        <title>Draft Genome Sequences of Thiorhodococcus mannitoliphagus and Thiorhodococcus minor, Purple Sulfur Photosynthetic Bacteria in the Gammaproteobacterial Family Chromatiaceae.</title>
        <authorList>
            <person name="Aviles F.A."/>
            <person name="Meyer T.E."/>
            <person name="Kyndt J.A."/>
        </authorList>
    </citation>
    <scope>NUCLEOTIDE SEQUENCE [LARGE SCALE GENOMIC DNA]</scope>
    <source>
        <strain evidence="8">DSM 18266</strain>
    </source>
</reference>
<dbReference type="InterPro" id="IPR025657">
    <property type="entry name" value="RadC_JAB"/>
</dbReference>
<dbReference type="Proteomes" id="UP000471640">
    <property type="component" value="Unassembled WGS sequence"/>
</dbReference>
<dbReference type="InterPro" id="IPR020891">
    <property type="entry name" value="UPF0758_CS"/>
</dbReference>
<dbReference type="GO" id="GO:0046872">
    <property type="term" value="F:metal ion binding"/>
    <property type="evidence" value="ECO:0007669"/>
    <property type="project" value="UniProtKB-KW"/>
</dbReference>
<feature type="domain" description="MPN" evidence="6">
    <location>
        <begin position="99"/>
        <end position="220"/>
    </location>
</feature>
<dbReference type="PROSITE" id="PS50249">
    <property type="entry name" value="MPN"/>
    <property type="match status" value="1"/>
</dbReference>
<sequence>MGGAVHRLRKRFTKCSRTTGRSSGLSSSPGERIDSFGGPCVFPCLLEKIMSNAPTTPALHLVARGTIPIDRARADEDVLIRQAMAILERRMRRIQDPQALTSPDLAQRYLQLRLGTLEHEVFGVVWLDHRHRVLAIDELFRGTLDGATVHPREVVKQALRANAGACLLFHNHPSGLSEPSQSDRALTQRLRDALSLVGVRMLDHLIVGETCTSLAEQGLL</sequence>
<name>A0A6P1DPL9_9GAMM</name>
<gene>
    <name evidence="7" type="ORF">G3480_05945</name>
</gene>
<dbReference type="EMBL" id="JAAIJR010000017">
    <property type="protein sequence ID" value="NEX19859.1"/>
    <property type="molecule type" value="Genomic_DNA"/>
</dbReference>
<organism evidence="7 8">
    <name type="scientific">Thiorhodococcus mannitoliphagus</name>
    <dbReference type="NCBI Taxonomy" id="329406"/>
    <lineage>
        <taxon>Bacteria</taxon>
        <taxon>Pseudomonadati</taxon>
        <taxon>Pseudomonadota</taxon>
        <taxon>Gammaproteobacteria</taxon>
        <taxon>Chromatiales</taxon>
        <taxon>Chromatiaceae</taxon>
        <taxon>Thiorhodococcus</taxon>
    </lineage>
</organism>
<evidence type="ECO:0000313" key="8">
    <source>
        <dbReference type="Proteomes" id="UP000471640"/>
    </source>
</evidence>
<keyword evidence="1" id="KW-0645">Protease</keyword>
<dbReference type="PROSITE" id="PS01302">
    <property type="entry name" value="UPF0758"/>
    <property type="match status" value="1"/>
</dbReference>
<keyword evidence="3" id="KW-0378">Hydrolase</keyword>
<dbReference type="AlphaFoldDB" id="A0A6P1DPL9"/>
<evidence type="ECO:0000256" key="2">
    <source>
        <dbReference type="ARBA" id="ARBA00022723"/>
    </source>
</evidence>
<evidence type="ECO:0000313" key="7">
    <source>
        <dbReference type="EMBL" id="NEX19859.1"/>
    </source>
</evidence>
<dbReference type="Pfam" id="PF04002">
    <property type="entry name" value="RadC"/>
    <property type="match status" value="1"/>
</dbReference>
<comment type="caution">
    <text evidence="7">The sequence shown here is derived from an EMBL/GenBank/DDBJ whole genome shotgun (WGS) entry which is preliminary data.</text>
</comment>
<evidence type="ECO:0000256" key="3">
    <source>
        <dbReference type="ARBA" id="ARBA00022801"/>
    </source>
</evidence>
<keyword evidence="8" id="KW-1185">Reference proteome</keyword>
<dbReference type="InterPro" id="IPR037518">
    <property type="entry name" value="MPN"/>
</dbReference>
<dbReference type="Gene3D" id="3.40.140.10">
    <property type="entry name" value="Cytidine Deaminase, domain 2"/>
    <property type="match status" value="1"/>
</dbReference>
<accession>A0A6P1DPL9</accession>
<keyword evidence="4" id="KW-0862">Zinc</keyword>